<dbReference type="AlphaFoldDB" id="A0A9P0AC90"/>
<dbReference type="EMBL" id="OU963865">
    <property type="protein sequence ID" value="CAH0388686.1"/>
    <property type="molecule type" value="Genomic_DNA"/>
</dbReference>
<keyword evidence="2" id="KW-1185">Reference proteome</keyword>
<evidence type="ECO:0000313" key="1">
    <source>
        <dbReference type="EMBL" id="CAH0388686.1"/>
    </source>
</evidence>
<accession>A0A9P0AC90</accession>
<gene>
    <name evidence="1" type="ORF">BEMITA_LOCUS7587</name>
</gene>
<protein>
    <submittedName>
        <fullName evidence="1">Uncharacterized protein</fullName>
    </submittedName>
</protein>
<proteinExistence type="predicted"/>
<dbReference type="Proteomes" id="UP001152759">
    <property type="component" value="Chromosome 4"/>
</dbReference>
<organism evidence="1 2">
    <name type="scientific">Bemisia tabaci</name>
    <name type="common">Sweetpotato whitefly</name>
    <name type="synonym">Aleurodes tabaci</name>
    <dbReference type="NCBI Taxonomy" id="7038"/>
    <lineage>
        <taxon>Eukaryota</taxon>
        <taxon>Metazoa</taxon>
        <taxon>Ecdysozoa</taxon>
        <taxon>Arthropoda</taxon>
        <taxon>Hexapoda</taxon>
        <taxon>Insecta</taxon>
        <taxon>Pterygota</taxon>
        <taxon>Neoptera</taxon>
        <taxon>Paraneoptera</taxon>
        <taxon>Hemiptera</taxon>
        <taxon>Sternorrhyncha</taxon>
        <taxon>Aleyrodoidea</taxon>
        <taxon>Aleyrodidae</taxon>
        <taxon>Aleyrodinae</taxon>
        <taxon>Bemisia</taxon>
    </lineage>
</organism>
<reference evidence="1" key="1">
    <citation type="submission" date="2021-12" db="EMBL/GenBank/DDBJ databases">
        <authorList>
            <person name="King R."/>
        </authorList>
    </citation>
    <scope>NUCLEOTIDE SEQUENCE</scope>
</reference>
<sequence length="40" mass="4448">MSTSRIASNKVRSAGRRETHSAYKTVGILQALRQTQCGQR</sequence>
<name>A0A9P0AC90_BEMTA</name>
<feature type="non-terminal residue" evidence="1">
    <location>
        <position position="1"/>
    </location>
</feature>
<evidence type="ECO:0000313" key="2">
    <source>
        <dbReference type="Proteomes" id="UP001152759"/>
    </source>
</evidence>